<protein>
    <recommendedName>
        <fullName evidence="3">CBM2 domain-containing protein</fullName>
    </recommendedName>
</protein>
<dbReference type="SUPFAM" id="SSF49384">
    <property type="entry name" value="Carbohydrate-binding domain"/>
    <property type="match status" value="1"/>
</dbReference>
<dbReference type="RefSeq" id="WP_344864441.1">
    <property type="nucleotide sequence ID" value="NZ_BAAAUT010000055.1"/>
</dbReference>
<feature type="chain" id="PRO_5045745569" description="CBM2 domain-containing protein" evidence="2">
    <location>
        <begin position="29"/>
        <end position="184"/>
    </location>
</feature>
<reference evidence="5" key="1">
    <citation type="journal article" date="2019" name="Int. J. Syst. Evol. Microbiol.">
        <title>The Global Catalogue of Microorganisms (GCM) 10K type strain sequencing project: providing services to taxonomists for standard genome sequencing and annotation.</title>
        <authorList>
            <consortium name="The Broad Institute Genomics Platform"/>
            <consortium name="The Broad Institute Genome Sequencing Center for Infectious Disease"/>
            <person name="Wu L."/>
            <person name="Ma J."/>
        </authorList>
    </citation>
    <scope>NUCLEOTIDE SEQUENCE [LARGE SCALE GENOMIC DNA]</scope>
    <source>
        <strain evidence="5">JCM 9373</strain>
    </source>
</reference>
<feature type="compositionally biased region" description="Low complexity" evidence="1">
    <location>
        <begin position="38"/>
        <end position="52"/>
    </location>
</feature>
<evidence type="ECO:0000313" key="5">
    <source>
        <dbReference type="Proteomes" id="UP001500320"/>
    </source>
</evidence>
<dbReference type="InterPro" id="IPR001919">
    <property type="entry name" value="CBD2"/>
</dbReference>
<dbReference type="SMART" id="SM00637">
    <property type="entry name" value="CBD_II"/>
    <property type="match status" value="1"/>
</dbReference>
<name>A0ABP6NSH7_9ACTN</name>
<evidence type="ECO:0000259" key="3">
    <source>
        <dbReference type="PROSITE" id="PS51173"/>
    </source>
</evidence>
<dbReference type="EMBL" id="BAAAUT010000055">
    <property type="protein sequence ID" value="GAA3157062.1"/>
    <property type="molecule type" value="Genomic_DNA"/>
</dbReference>
<evidence type="ECO:0000256" key="1">
    <source>
        <dbReference type="SAM" id="MobiDB-lite"/>
    </source>
</evidence>
<feature type="domain" description="CBM2" evidence="3">
    <location>
        <begin position="81"/>
        <end position="184"/>
    </location>
</feature>
<dbReference type="Pfam" id="PF00553">
    <property type="entry name" value="CBM_2"/>
    <property type="match status" value="1"/>
</dbReference>
<sequence>MPRAKTTTLLGAASLGTAVALLAAACLADPPEAGRPGGHAAAHPAAAAGASPPAAPSSPPAAPSSPPAVPSSSPAHPATPSAAASPRCTATVRLAETWPGGYRAEATIENLTDEPMRGWYIQWTFPLGTTITQAWKGTHMVSGPIGMIHAPEQDPVLAPGAAVTGIGFVGAAPEPPAFTEVSCG</sequence>
<accession>A0ABP6NSH7</accession>
<evidence type="ECO:0000256" key="2">
    <source>
        <dbReference type="SAM" id="SignalP"/>
    </source>
</evidence>
<keyword evidence="5" id="KW-1185">Reference proteome</keyword>
<dbReference type="InterPro" id="IPR012291">
    <property type="entry name" value="CBM2_carb-bd_dom_sf"/>
</dbReference>
<gene>
    <name evidence="4" type="ORF">GCM10010466_54930</name>
</gene>
<dbReference type="Proteomes" id="UP001500320">
    <property type="component" value="Unassembled WGS sequence"/>
</dbReference>
<feature type="compositionally biased region" description="Pro residues" evidence="1">
    <location>
        <begin position="53"/>
        <end position="69"/>
    </location>
</feature>
<evidence type="ECO:0000313" key="4">
    <source>
        <dbReference type="EMBL" id="GAA3157062.1"/>
    </source>
</evidence>
<comment type="caution">
    <text evidence="4">The sequence shown here is derived from an EMBL/GenBank/DDBJ whole genome shotgun (WGS) entry which is preliminary data.</text>
</comment>
<dbReference type="InterPro" id="IPR008965">
    <property type="entry name" value="CBM2/CBM3_carb-bd_dom_sf"/>
</dbReference>
<organism evidence="4 5">
    <name type="scientific">Planomonospora alba</name>
    <dbReference type="NCBI Taxonomy" id="161354"/>
    <lineage>
        <taxon>Bacteria</taxon>
        <taxon>Bacillati</taxon>
        <taxon>Actinomycetota</taxon>
        <taxon>Actinomycetes</taxon>
        <taxon>Streptosporangiales</taxon>
        <taxon>Streptosporangiaceae</taxon>
        <taxon>Planomonospora</taxon>
    </lineage>
</organism>
<dbReference type="PROSITE" id="PS51257">
    <property type="entry name" value="PROKAR_LIPOPROTEIN"/>
    <property type="match status" value="1"/>
</dbReference>
<dbReference type="PROSITE" id="PS51173">
    <property type="entry name" value="CBM2"/>
    <property type="match status" value="1"/>
</dbReference>
<proteinExistence type="predicted"/>
<keyword evidence="2" id="KW-0732">Signal</keyword>
<dbReference type="Gene3D" id="2.60.40.290">
    <property type="match status" value="1"/>
</dbReference>
<feature type="compositionally biased region" description="Low complexity" evidence="1">
    <location>
        <begin position="70"/>
        <end position="86"/>
    </location>
</feature>
<feature type="region of interest" description="Disordered" evidence="1">
    <location>
        <begin position="30"/>
        <end position="87"/>
    </location>
</feature>
<feature type="signal peptide" evidence="2">
    <location>
        <begin position="1"/>
        <end position="28"/>
    </location>
</feature>